<dbReference type="Proteomes" id="UP001189756">
    <property type="component" value="Unassembled WGS sequence"/>
</dbReference>
<dbReference type="AlphaFoldDB" id="A0AAD2BP40"/>
<evidence type="ECO:0000313" key="3">
    <source>
        <dbReference type="Proteomes" id="UP001189756"/>
    </source>
</evidence>
<dbReference type="RefSeq" id="WP_009239175.1">
    <property type="nucleotide sequence ID" value="NZ_CATWDO010000005.1"/>
</dbReference>
<evidence type="ECO:0008006" key="5">
    <source>
        <dbReference type="Google" id="ProtNLM"/>
    </source>
</evidence>
<organism evidence="1 3">
    <name type="scientific">Ralstonia thomasii</name>
    <dbReference type="NCBI Taxonomy" id="3058596"/>
    <lineage>
        <taxon>Bacteria</taxon>
        <taxon>Pseudomonadati</taxon>
        <taxon>Pseudomonadota</taxon>
        <taxon>Betaproteobacteria</taxon>
        <taxon>Burkholderiales</taxon>
        <taxon>Burkholderiaceae</taxon>
        <taxon>Ralstonia</taxon>
    </lineage>
</organism>
<accession>A0AAD2BP40</accession>
<gene>
    <name evidence="2" type="ORF">LMG18095_01594</name>
    <name evidence="1" type="ORF">R77560_01369</name>
</gene>
<reference evidence="1 4" key="1">
    <citation type="submission" date="2023-07" db="EMBL/GenBank/DDBJ databases">
        <authorList>
            <person name="Peeters C."/>
        </authorList>
    </citation>
    <scope>NUCLEOTIDE SEQUENCE</scope>
    <source>
        <strain evidence="2 4">LMG 18095</strain>
        <strain evidence="1">R-77560</strain>
    </source>
</reference>
<name>A0AAD2BP40_9RALS</name>
<comment type="caution">
    <text evidence="1">The sequence shown here is derived from an EMBL/GenBank/DDBJ whole genome shotgun (WGS) entry which is preliminary data.</text>
</comment>
<dbReference type="GeneID" id="61388112"/>
<evidence type="ECO:0000313" key="1">
    <source>
        <dbReference type="EMBL" id="CAJ0786028.1"/>
    </source>
</evidence>
<sequence length="141" mass="15873">MAEFIAKRVRFQNGEHHSVLTRPGGLPVHEAALYLARHRKRGLAANSIHSVCRVLAFLYRELAQANIDLLERIRPGQFLTAPELNRLAEAAQYGVDDSEHAEKEGQRSRKVIDIKRIRMRRGPAAVDVKAVSEARRSATDL</sequence>
<keyword evidence="4" id="KW-1185">Reference proteome</keyword>
<dbReference type="EMBL" id="CATZAR010000003">
    <property type="protein sequence ID" value="CAJ0787425.1"/>
    <property type="molecule type" value="Genomic_DNA"/>
</dbReference>
<proteinExistence type="predicted"/>
<evidence type="ECO:0000313" key="2">
    <source>
        <dbReference type="EMBL" id="CAJ0787425.1"/>
    </source>
</evidence>
<dbReference type="Proteomes" id="UP001189773">
    <property type="component" value="Unassembled WGS sequence"/>
</dbReference>
<dbReference type="EMBL" id="CATZAZ010000002">
    <property type="protein sequence ID" value="CAJ0786028.1"/>
    <property type="molecule type" value="Genomic_DNA"/>
</dbReference>
<protein>
    <recommendedName>
        <fullName evidence="5">Integrase</fullName>
    </recommendedName>
</protein>
<evidence type="ECO:0000313" key="4">
    <source>
        <dbReference type="Proteomes" id="UP001189773"/>
    </source>
</evidence>